<reference evidence="2 3" key="1">
    <citation type="submission" date="2022-04" db="EMBL/GenBank/DDBJ databases">
        <title>Positive selection, recombination, and allopatry shape intraspecific diversity of widespread and dominant cyanobacteria.</title>
        <authorList>
            <person name="Wei J."/>
            <person name="Shu W."/>
            <person name="Hu C."/>
        </authorList>
    </citation>
    <scope>NUCLEOTIDE SEQUENCE [LARGE SCALE GENOMIC DNA]</scope>
    <source>
        <strain evidence="2 3">AS-A4</strain>
    </source>
</reference>
<feature type="compositionally biased region" description="Polar residues" evidence="1">
    <location>
        <begin position="819"/>
        <end position="836"/>
    </location>
</feature>
<protein>
    <submittedName>
        <fullName evidence="2">Uncharacterized protein</fullName>
    </submittedName>
</protein>
<feature type="region of interest" description="Disordered" evidence="1">
    <location>
        <begin position="1"/>
        <end position="28"/>
    </location>
</feature>
<feature type="compositionally biased region" description="Polar residues" evidence="1">
    <location>
        <begin position="87"/>
        <end position="114"/>
    </location>
</feature>
<feature type="compositionally biased region" description="Polar residues" evidence="1">
    <location>
        <begin position="203"/>
        <end position="219"/>
    </location>
</feature>
<comment type="caution">
    <text evidence="2">The sequence shown here is derived from an EMBL/GenBank/DDBJ whole genome shotgun (WGS) entry which is preliminary data.</text>
</comment>
<evidence type="ECO:0000313" key="2">
    <source>
        <dbReference type="EMBL" id="MEP1060971.1"/>
    </source>
</evidence>
<dbReference type="Proteomes" id="UP001476950">
    <property type="component" value="Unassembled WGS sequence"/>
</dbReference>
<feature type="region of interest" description="Disordered" evidence="1">
    <location>
        <begin position="498"/>
        <end position="540"/>
    </location>
</feature>
<feature type="compositionally biased region" description="Polar residues" evidence="1">
    <location>
        <begin position="63"/>
        <end position="73"/>
    </location>
</feature>
<evidence type="ECO:0000256" key="1">
    <source>
        <dbReference type="SAM" id="MobiDB-lite"/>
    </source>
</evidence>
<organism evidence="2 3">
    <name type="scientific">Stenomitos frigidus AS-A4</name>
    <dbReference type="NCBI Taxonomy" id="2933935"/>
    <lineage>
        <taxon>Bacteria</taxon>
        <taxon>Bacillati</taxon>
        <taxon>Cyanobacteriota</taxon>
        <taxon>Cyanophyceae</taxon>
        <taxon>Leptolyngbyales</taxon>
        <taxon>Leptolyngbyaceae</taxon>
        <taxon>Stenomitos</taxon>
    </lineage>
</organism>
<feature type="region of interest" description="Disordered" evidence="1">
    <location>
        <begin position="193"/>
        <end position="364"/>
    </location>
</feature>
<name>A0ABV0KP00_9CYAN</name>
<feature type="compositionally biased region" description="Low complexity" evidence="1">
    <location>
        <begin position="329"/>
        <end position="344"/>
    </location>
</feature>
<feature type="region of interest" description="Disordered" evidence="1">
    <location>
        <begin position="870"/>
        <end position="900"/>
    </location>
</feature>
<feature type="compositionally biased region" description="Low complexity" evidence="1">
    <location>
        <begin position="1071"/>
        <end position="1085"/>
    </location>
</feature>
<feature type="region of interest" description="Disordered" evidence="1">
    <location>
        <begin position="960"/>
        <end position="982"/>
    </location>
</feature>
<feature type="compositionally biased region" description="Low complexity" evidence="1">
    <location>
        <begin position="1022"/>
        <end position="1036"/>
    </location>
</feature>
<feature type="compositionally biased region" description="Basic and acidic residues" evidence="1">
    <location>
        <begin position="721"/>
        <end position="731"/>
    </location>
</feature>
<accession>A0ABV0KP00</accession>
<feature type="region of interest" description="Disordered" evidence="1">
    <location>
        <begin position="922"/>
        <end position="946"/>
    </location>
</feature>
<feature type="compositionally biased region" description="Polar residues" evidence="1">
    <location>
        <begin position="1"/>
        <end position="10"/>
    </location>
</feature>
<feature type="region of interest" description="Disordered" evidence="1">
    <location>
        <begin position="677"/>
        <end position="696"/>
    </location>
</feature>
<feature type="region of interest" description="Disordered" evidence="1">
    <location>
        <begin position="394"/>
        <end position="454"/>
    </location>
</feature>
<feature type="compositionally biased region" description="Polar residues" evidence="1">
    <location>
        <begin position="960"/>
        <end position="971"/>
    </location>
</feature>
<feature type="region of interest" description="Disordered" evidence="1">
    <location>
        <begin position="63"/>
        <end position="122"/>
    </location>
</feature>
<keyword evidence="3" id="KW-1185">Reference proteome</keyword>
<feature type="region of interest" description="Disordered" evidence="1">
    <location>
        <begin position="134"/>
        <end position="154"/>
    </location>
</feature>
<sequence>MTTPDSSMTFSLAPGERPLGIQQPFLPSNPLGQSLVQAKFLTPLGVRSLTVLEPAVFRSTEQSTAFDWQSPFQESPFFDAPEPPSATNPSIQTPSLQTRSLDSTNSVNRSTASSGPDVEAPLDLNLKPSERLIAPSIAGSPSTPEFTAPTVELPTPADTVVSAASFAEDSEPSVNRSALDGADVMEAIASSDAATNQAAANHEVNQSTSNLLPSSSPVASPTPMAEPVLQRRHREDNPSPVEPDISSPPISPLVAALPTPELTAPSDDRSSAPEDTVVSAAPSTGEEPEPLLNGPEQEVPELGTETIASGPAITIQAASAQGAAHQPISRPSQTPSSDTSSPSTAEPVLQRKSDSNQFSVEPDSSFPLIASTQADDSIALAPAEVVSFADAISERPLTESVAEPVLPDDDAASLSLPQPAVNERTENATTSALSAPTSTTPTVTSALPSPSSVTEASVPAIARLVSENPVTEPVAQSNTEPSVPAIQLRSDVLAVETTAPPEATRSQSNLEALTPDVSVPETSTPAIAPVASEPSTAALDTQTVPDLTLLDSTPLDPIPSIATEPNATPSALPAIALFPLADATALEDTTEPTRSDAVVQRSPVEPTVIPAIAPVSEPEAPLSKTPLLEEAFPDSLAMPFNRQEPDSDPPSDVSLNAAPAETNLFSVPELPTTNTVQAKREPDAQQEPDSNLPSAASLNAAPVETNLFSVPELPTTNTVQAKREPDETVERMVGHPVDRVNEVSEVVQMKLTADATSDDSSEVVQRSSNHAATEEQVAEFRAPESITQKLDNELLGATATEPTVAMQSDRSVGPAVEPSITTQAEAQTNQPSSEATTPLFERAQLNEPSIPASVDLSRSSLEPLTTSALDSEVLALDSPSQADTPTPSVQLDGIEAPTPPLIQSKADISAASVIAPQPTISDVTSTAVQKDDSELSPLPATEPGLDIPTLLDSEILALDSPSQADTPTPSVQLDGIEAPTPPLIQSKADISAASAIAPQPTISDVTSTAVQKDDSEPSPLSTTELGLNLPTLNLPTSPMQSSGMAVESVQRKPVLDAIALDLVADVPKTVSPEVAASATPSTAAVQKDDSEPSPLPTTEPGLDIPTLNFPRSPMQSSGMAVESVQRKPVELDAIALDSVADVPETVSPEAVLPETIASNQFSALPELPTAIQRLSVWEPLIQLQPLVASVAPPAVQPVQTARYPDIATSPSQTLDRPADPLSTPGLDRFNPVSPSSVSSFNDVVSLKTEAAPAEWSSIAELFESTNTSQSNALQFNAPKSSATQPDATLTNGYTDLNLRAESNTALPDVIQRETDVPRSGIHTRDRAFWTRDQLSSSSQPQTHQASPGQLERLAQEIYKLVRQRLAVERERGGNPYPRRLM</sequence>
<dbReference type="RefSeq" id="WP_190446667.1">
    <property type="nucleotide sequence ID" value="NZ_JAMPLM010000024.1"/>
</dbReference>
<proteinExistence type="predicted"/>
<feature type="region of interest" description="Disordered" evidence="1">
    <location>
        <begin position="707"/>
        <end position="731"/>
    </location>
</feature>
<evidence type="ECO:0000313" key="3">
    <source>
        <dbReference type="Proteomes" id="UP001476950"/>
    </source>
</evidence>
<feature type="region of interest" description="Disordered" evidence="1">
    <location>
        <begin position="1071"/>
        <end position="1106"/>
    </location>
</feature>
<feature type="compositionally biased region" description="Polar residues" evidence="1">
    <location>
        <begin position="878"/>
        <end position="889"/>
    </location>
</feature>
<feature type="region of interest" description="Disordered" evidence="1">
    <location>
        <begin position="995"/>
        <end position="1047"/>
    </location>
</feature>
<dbReference type="EMBL" id="JAMPLM010000024">
    <property type="protein sequence ID" value="MEP1060971.1"/>
    <property type="molecule type" value="Genomic_DNA"/>
</dbReference>
<gene>
    <name evidence="2" type="ORF">NDI38_21285</name>
</gene>
<feature type="compositionally biased region" description="Polar residues" evidence="1">
    <location>
        <begin position="762"/>
        <end position="771"/>
    </location>
</feature>
<feature type="compositionally biased region" description="Low complexity" evidence="1">
    <location>
        <begin position="428"/>
        <end position="454"/>
    </location>
</feature>
<feature type="region of interest" description="Disordered" evidence="1">
    <location>
        <begin position="753"/>
        <end position="838"/>
    </location>
</feature>